<dbReference type="Gene3D" id="2.60.40.10">
    <property type="entry name" value="Immunoglobulins"/>
    <property type="match status" value="2"/>
</dbReference>
<dbReference type="GO" id="GO:0005975">
    <property type="term" value="P:carbohydrate metabolic process"/>
    <property type="evidence" value="ECO:0007669"/>
    <property type="project" value="UniProtKB-ARBA"/>
</dbReference>
<dbReference type="SUPFAM" id="SSF49313">
    <property type="entry name" value="Cadherin-like"/>
    <property type="match status" value="2"/>
</dbReference>
<feature type="transmembrane region" description="Helical" evidence="1">
    <location>
        <begin position="29"/>
        <end position="51"/>
    </location>
</feature>
<keyword evidence="1" id="KW-1133">Transmembrane helix</keyword>
<proteinExistence type="predicted"/>
<dbReference type="OrthoDB" id="4168812at2"/>
<sequence>MLGIAGARGFGRPGHAGADVPVELRFVDLLLIIIATLTFLAVLLGLSGALAGSGHREVAPRVATTTVPTALTRQTYQLTLAASGGDGAFSWQVTGGHLPAGLALHPDGVVTGVPSGQGSEPVTVQVRDGQGRVAAQQLLFSVRPVGAVTEVRRDLELAHQTVLLPSGQSGVPYRYDFQAGSGVPPYTWAMAGGKLPDGVSLTRQGALVGSPGSAGDSTFTVRVTDSAGAAVTQQVRLTVDPAPPSFWDTVLTWLWRLITWFGYFLVFVTFLTIVFGAPPSQGNPGLIHRFRRNRYYR</sequence>
<organism evidence="2 3">
    <name type="scientific">Amycolatopsis alkalitolerans</name>
    <dbReference type="NCBI Taxonomy" id="2547244"/>
    <lineage>
        <taxon>Bacteria</taxon>
        <taxon>Bacillati</taxon>
        <taxon>Actinomycetota</taxon>
        <taxon>Actinomycetes</taxon>
        <taxon>Pseudonocardiales</taxon>
        <taxon>Pseudonocardiaceae</taxon>
        <taxon>Amycolatopsis</taxon>
    </lineage>
</organism>
<keyword evidence="1" id="KW-0472">Membrane</keyword>
<gene>
    <name evidence="2" type="ORF">FG385_31050</name>
</gene>
<name>A0A5C4LQ12_9PSEU</name>
<reference evidence="2 3" key="1">
    <citation type="submission" date="2019-06" db="EMBL/GenBank/DDBJ databases">
        <title>Amycolatopsis alkalitolerans sp. nov., isolated from Gastrodia elata Blume.</title>
        <authorList>
            <person name="Narsing Rao M.P."/>
            <person name="Li W.J."/>
        </authorList>
    </citation>
    <scope>NUCLEOTIDE SEQUENCE [LARGE SCALE GENOMIC DNA]</scope>
    <source>
        <strain evidence="2 3">SYSUP0005</strain>
    </source>
</reference>
<dbReference type="Pfam" id="PF05345">
    <property type="entry name" value="He_PIG"/>
    <property type="match status" value="2"/>
</dbReference>
<dbReference type="EMBL" id="VDFW01000044">
    <property type="protein sequence ID" value="TNC20299.1"/>
    <property type="molecule type" value="Genomic_DNA"/>
</dbReference>
<dbReference type="GO" id="GO:0016020">
    <property type="term" value="C:membrane"/>
    <property type="evidence" value="ECO:0007669"/>
    <property type="project" value="InterPro"/>
</dbReference>
<evidence type="ECO:0000256" key="1">
    <source>
        <dbReference type="SAM" id="Phobius"/>
    </source>
</evidence>
<protein>
    <recommendedName>
        <fullName evidence="4">Dystroglycan-type cadherin-like domain-containing protein</fullName>
    </recommendedName>
</protein>
<keyword evidence="1" id="KW-0812">Transmembrane</keyword>
<evidence type="ECO:0008006" key="4">
    <source>
        <dbReference type="Google" id="ProtNLM"/>
    </source>
</evidence>
<evidence type="ECO:0000313" key="2">
    <source>
        <dbReference type="EMBL" id="TNC20299.1"/>
    </source>
</evidence>
<dbReference type="InterPro" id="IPR013783">
    <property type="entry name" value="Ig-like_fold"/>
</dbReference>
<feature type="transmembrane region" description="Helical" evidence="1">
    <location>
        <begin position="253"/>
        <end position="277"/>
    </location>
</feature>
<evidence type="ECO:0000313" key="3">
    <source>
        <dbReference type="Proteomes" id="UP000305546"/>
    </source>
</evidence>
<dbReference type="RefSeq" id="WP_139100366.1">
    <property type="nucleotide sequence ID" value="NZ_VDFW01000044.1"/>
</dbReference>
<dbReference type="InterPro" id="IPR015919">
    <property type="entry name" value="Cadherin-like_sf"/>
</dbReference>
<dbReference type="AlphaFoldDB" id="A0A5C4LQ12"/>
<keyword evidence="3" id="KW-1185">Reference proteome</keyword>
<dbReference type="GO" id="GO:0005509">
    <property type="term" value="F:calcium ion binding"/>
    <property type="evidence" value="ECO:0007669"/>
    <property type="project" value="InterPro"/>
</dbReference>
<dbReference type="Proteomes" id="UP000305546">
    <property type="component" value="Unassembled WGS sequence"/>
</dbReference>
<comment type="caution">
    <text evidence="2">The sequence shown here is derived from an EMBL/GenBank/DDBJ whole genome shotgun (WGS) entry which is preliminary data.</text>
</comment>
<accession>A0A5C4LQ12</accession>